<name>A0ABZ2Y9L8_9BACT</name>
<dbReference type="EMBL" id="CP121689">
    <property type="protein sequence ID" value="WZL75705.1"/>
    <property type="molecule type" value="Genomic_DNA"/>
</dbReference>
<protein>
    <recommendedName>
        <fullName evidence="3">ATP-NAD kinase</fullName>
    </recommendedName>
</protein>
<keyword evidence="2" id="KW-1185">Reference proteome</keyword>
<dbReference type="Pfam" id="PF01513">
    <property type="entry name" value="NAD_kinase"/>
    <property type="match status" value="1"/>
</dbReference>
<dbReference type="SUPFAM" id="SSF111331">
    <property type="entry name" value="NAD kinase/diacylglycerol kinase-like"/>
    <property type="match status" value="1"/>
</dbReference>
<organism evidence="1 2">
    <name type="scientific">Thermatribacter velox</name>
    <dbReference type="NCBI Taxonomy" id="3039681"/>
    <lineage>
        <taxon>Bacteria</taxon>
        <taxon>Pseudomonadati</taxon>
        <taxon>Atribacterota</taxon>
        <taxon>Atribacteria</taxon>
        <taxon>Atribacterales</taxon>
        <taxon>Thermatribacteraceae</taxon>
        <taxon>Thermatribacter</taxon>
    </lineage>
</organism>
<evidence type="ECO:0000313" key="1">
    <source>
        <dbReference type="EMBL" id="WZL75705.1"/>
    </source>
</evidence>
<proteinExistence type="predicted"/>
<dbReference type="InterPro" id="IPR039065">
    <property type="entry name" value="AcoX-like"/>
</dbReference>
<dbReference type="PANTHER" id="PTHR40697">
    <property type="entry name" value="ACETOIN CATABOLISM PROTEIN X"/>
    <property type="match status" value="1"/>
</dbReference>
<evidence type="ECO:0008006" key="3">
    <source>
        <dbReference type="Google" id="ProtNLM"/>
    </source>
</evidence>
<gene>
    <name evidence="1" type="ORF">QBE54_08950</name>
</gene>
<accession>A0ABZ2Y9L8</accession>
<reference evidence="1 2" key="1">
    <citation type="submission" date="2023-03" db="EMBL/GenBank/DDBJ databases">
        <title>Novel Species.</title>
        <authorList>
            <person name="Ma S."/>
        </authorList>
    </citation>
    <scope>NUCLEOTIDE SEQUENCE [LARGE SCALE GENOMIC DNA]</scope>
    <source>
        <strain evidence="1 2">B11</strain>
    </source>
</reference>
<sequence length="353" mass="37816">MKLQSIGLVANPQAGKDIRRLVAYGNVVGNREKTTLIARFLLGLQATVQKEVKVVFMPDPYRLVQSALDSLPRRVPLLSFEEAPMPIFGDATDTVAFTDFAVNEARVDALVTFGGDGTNRLVAKKSALVPIFPVAVGTNNVFPENLDPTLMGMALGFFLAGKVAPDRVLERSKVLRIRRKNCSDVSDLALVDVALASGNFIGARAVWDPRSLKMVAVTQADPTRLGLSSIIARLLSISPQEKRGAYAFLSSCGEKVQAVLAPGLVREVGIEKFGIMEPGEALVIAGESGVLALDGEREILVRPSEELALVLEDTGPMKANARLILNFAQEGSVTHGQEGNHAQTGSYHGRGCN</sequence>
<dbReference type="RefSeq" id="WP_369017855.1">
    <property type="nucleotide sequence ID" value="NZ_CP121689.1"/>
</dbReference>
<dbReference type="InterPro" id="IPR002504">
    <property type="entry name" value="NADK"/>
</dbReference>
<dbReference type="Proteomes" id="UP001461341">
    <property type="component" value="Chromosome"/>
</dbReference>
<dbReference type="PANTHER" id="PTHR40697:SF3">
    <property type="entry name" value="ACETOIN CATABOLISM PROTEIN X"/>
    <property type="match status" value="1"/>
</dbReference>
<evidence type="ECO:0000313" key="2">
    <source>
        <dbReference type="Proteomes" id="UP001461341"/>
    </source>
</evidence>
<dbReference type="InterPro" id="IPR016064">
    <property type="entry name" value="NAD/diacylglycerol_kinase_sf"/>
</dbReference>